<dbReference type="AlphaFoldDB" id="A0A0R0D4I4"/>
<dbReference type="PROSITE" id="PS51257">
    <property type="entry name" value="PROKAR_LIPOPROTEIN"/>
    <property type="match status" value="1"/>
</dbReference>
<dbReference type="InterPro" id="IPR029045">
    <property type="entry name" value="ClpP/crotonase-like_dom_sf"/>
</dbReference>
<evidence type="ECO:0000313" key="3">
    <source>
        <dbReference type="EMBL" id="KRG73402.1"/>
    </source>
</evidence>
<sequence>MSPRWCLPLLCLALASCSKLENPGNVTANEAATRAPRADGDHMVSINVADAPRPVAPPAERADRPWPAAWLENGQAWISCSTDYAADPGDGEPLPGLERAQLEQALQPCVERGLLRVRYSGKINPGFAELSWRLAVVAEQLGIHKRILDLDSSGGQVESAIVAGDAIGESGWTIWIREGSICHSACVFVLAAGDNRLVSGKVGIHRMMRISSKATSRAELNRELQEVYDNVKDYLQRNGVAVGVADLMMTVPNRSLRLLSAGELRQFGLDGTNAVQDDLERIKQMRACGDDFVRRKDAFLVAFDQQCKREGAELEAVNACGQSLKKEYGFPDEVCPSDSPLSEIDVATLPPAPGDSADADAAMEAPGAPGATSTAERQRDAGALPES</sequence>
<name>A0A0R0D4I4_9GAMM</name>
<feature type="region of interest" description="Disordered" evidence="1">
    <location>
        <begin position="336"/>
        <end position="387"/>
    </location>
</feature>
<dbReference type="EMBL" id="LDJK01000047">
    <property type="protein sequence ID" value="KRG73402.1"/>
    <property type="molecule type" value="Genomic_DNA"/>
</dbReference>
<feature type="chain" id="PRO_5006395079" description="Lipoprotein" evidence="2">
    <location>
        <begin position="22"/>
        <end position="387"/>
    </location>
</feature>
<keyword evidence="4" id="KW-1185">Reference proteome</keyword>
<keyword evidence="2" id="KW-0732">Signal</keyword>
<evidence type="ECO:0000256" key="1">
    <source>
        <dbReference type="SAM" id="MobiDB-lite"/>
    </source>
</evidence>
<evidence type="ECO:0008006" key="5">
    <source>
        <dbReference type="Google" id="ProtNLM"/>
    </source>
</evidence>
<feature type="signal peptide" evidence="2">
    <location>
        <begin position="1"/>
        <end position="21"/>
    </location>
</feature>
<gene>
    <name evidence="3" type="ORF">ABB28_11090</name>
</gene>
<dbReference type="Gene3D" id="3.90.226.10">
    <property type="entry name" value="2-enoyl-CoA Hydratase, Chain A, domain 1"/>
    <property type="match status" value="1"/>
</dbReference>
<dbReference type="Proteomes" id="UP000051386">
    <property type="component" value="Unassembled WGS sequence"/>
</dbReference>
<reference evidence="3 4" key="1">
    <citation type="submission" date="2015-05" db="EMBL/GenBank/DDBJ databases">
        <title>Genome sequencing and analysis of members of genus Stenotrophomonas.</title>
        <authorList>
            <person name="Patil P.P."/>
            <person name="Midha S."/>
            <person name="Patil P.B."/>
        </authorList>
    </citation>
    <scope>NUCLEOTIDE SEQUENCE [LARGE SCALE GENOMIC DNA]</scope>
    <source>
        <strain evidence="3 4">DSM 21508</strain>
    </source>
</reference>
<accession>A0A0R0D4I4</accession>
<organism evidence="3 4">
    <name type="scientific">Stenotrophomonas chelatiphaga</name>
    <dbReference type="NCBI Taxonomy" id="517011"/>
    <lineage>
        <taxon>Bacteria</taxon>
        <taxon>Pseudomonadati</taxon>
        <taxon>Pseudomonadota</taxon>
        <taxon>Gammaproteobacteria</taxon>
        <taxon>Lysobacterales</taxon>
        <taxon>Lysobacteraceae</taxon>
        <taxon>Stenotrophomonas</taxon>
    </lineage>
</organism>
<proteinExistence type="predicted"/>
<evidence type="ECO:0000313" key="4">
    <source>
        <dbReference type="Proteomes" id="UP000051386"/>
    </source>
</evidence>
<dbReference type="PATRIC" id="fig|517011.3.peg.1931"/>
<feature type="compositionally biased region" description="Low complexity" evidence="1">
    <location>
        <begin position="354"/>
        <end position="371"/>
    </location>
</feature>
<comment type="caution">
    <text evidence="3">The sequence shown here is derived from an EMBL/GenBank/DDBJ whole genome shotgun (WGS) entry which is preliminary data.</text>
</comment>
<dbReference type="SUPFAM" id="SSF52096">
    <property type="entry name" value="ClpP/crotonase"/>
    <property type="match status" value="1"/>
</dbReference>
<evidence type="ECO:0000256" key="2">
    <source>
        <dbReference type="SAM" id="SignalP"/>
    </source>
</evidence>
<protein>
    <recommendedName>
        <fullName evidence="5">Lipoprotein</fullName>
    </recommendedName>
</protein>
<dbReference type="RefSeq" id="WP_057508683.1">
    <property type="nucleotide sequence ID" value="NZ_LDJK01000047.1"/>
</dbReference>